<sequence length="217" mass="23450">MTEVQPSQRMRDLGVVQHGAEILAEPAAAFELPAEKATAEHVIERLADAMDRIAQAHDFSGKGMGLAAPQIGIARAAATVRPADAGAEPIVLLNPRIVAGSEEMDEQYEGCLSFFDVRGMAPRPLRITVEATALDGTTRITVYERGLARLIHHEIDHLDGLLYTARMRPGVEPIPIGEYRQTGLICSCQAFVQVGAVDQYQGHEARGLSETGQGARR</sequence>
<feature type="active site" evidence="2">
    <location>
        <position position="154"/>
    </location>
</feature>
<dbReference type="HAMAP" id="MF_00163">
    <property type="entry name" value="Pep_deformylase"/>
    <property type="match status" value="1"/>
</dbReference>
<dbReference type="EC" id="3.5.1.88" evidence="2"/>
<evidence type="ECO:0000313" key="3">
    <source>
        <dbReference type="EMBL" id="GAA0379238.1"/>
    </source>
</evidence>
<comment type="similarity">
    <text evidence="1 2">Belongs to the polypeptide deformylase family.</text>
</comment>
<evidence type="ECO:0000313" key="4">
    <source>
        <dbReference type="Proteomes" id="UP001500063"/>
    </source>
</evidence>
<reference evidence="4" key="1">
    <citation type="journal article" date="2019" name="Int. J. Syst. Evol. Microbiol.">
        <title>The Global Catalogue of Microorganisms (GCM) 10K type strain sequencing project: providing services to taxonomists for standard genome sequencing and annotation.</title>
        <authorList>
            <consortium name="The Broad Institute Genomics Platform"/>
            <consortium name="The Broad Institute Genome Sequencing Center for Infectious Disease"/>
            <person name="Wu L."/>
            <person name="Ma J."/>
        </authorList>
    </citation>
    <scope>NUCLEOTIDE SEQUENCE [LARGE SCALE GENOMIC DNA]</scope>
    <source>
        <strain evidence="4">JCM 4565</strain>
    </source>
</reference>
<comment type="function">
    <text evidence="2">Removes the formyl group from the N-terminal Met of newly synthesized proteins. Requires at least a dipeptide for an efficient rate of reaction. N-terminal L-methionine is a prerequisite for activity but the enzyme has broad specificity at other positions.</text>
</comment>
<keyword evidence="2" id="KW-0408">Iron</keyword>
<evidence type="ECO:0000256" key="2">
    <source>
        <dbReference type="HAMAP-Rule" id="MF_00163"/>
    </source>
</evidence>
<dbReference type="PANTHER" id="PTHR10458">
    <property type="entry name" value="PEPTIDE DEFORMYLASE"/>
    <property type="match status" value="1"/>
</dbReference>
<keyword evidence="2" id="KW-0648">Protein biosynthesis</keyword>
<dbReference type="SUPFAM" id="SSF56420">
    <property type="entry name" value="Peptide deformylase"/>
    <property type="match status" value="1"/>
</dbReference>
<feature type="binding site" evidence="2">
    <location>
        <position position="157"/>
    </location>
    <ligand>
        <name>Fe cation</name>
        <dbReference type="ChEBI" id="CHEBI:24875"/>
    </ligand>
</feature>
<dbReference type="InterPro" id="IPR036821">
    <property type="entry name" value="Peptide_deformylase_sf"/>
</dbReference>
<dbReference type="RefSeq" id="WP_344123968.1">
    <property type="nucleotide sequence ID" value="NZ_BAAABW010000039.1"/>
</dbReference>
<name>A0ABP3HT24_9ACTN</name>
<feature type="binding site" evidence="2">
    <location>
        <position position="153"/>
    </location>
    <ligand>
        <name>Fe cation</name>
        <dbReference type="ChEBI" id="CHEBI:24875"/>
    </ligand>
</feature>
<dbReference type="PRINTS" id="PR01576">
    <property type="entry name" value="PDEFORMYLASE"/>
</dbReference>
<comment type="catalytic activity">
    <reaction evidence="2">
        <text>N-terminal N-formyl-L-methionyl-[peptide] + H2O = N-terminal L-methionyl-[peptide] + formate</text>
        <dbReference type="Rhea" id="RHEA:24420"/>
        <dbReference type="Rhea" id="RHEA-COMP:10639"/>
        <dbReference type="Rhea" id="RHEA-COMP:10640"/>
        <dbReference type="ChEBI" id="CHEBI:15377"/>
        <dbReference type="ChEBI" id="CHEBI:15740"/>
        <dbReference type="ChEBI" id="CHEBI:49298"/>
        <dbReference type="ChEBI" id="CHEBI:64731"/>
        <dbReference type="EC" id="3.5.1.88"/>
    </reaction>
</comment>
<dbReference type="EMBL" id="BAAABW010000039">
    <property type="protein sequence ID" value="GAA0379238.1"/>
    <property type="molecule type" value="Genomic_DNA"/>
</dbReference>
<protein>
    <recommendedName>
        <fullName evidence="2">Peptide deformylase</fullName>
        <shortName evidence="2">PDF</shortName>
        <ecNumber evidence="2">3.5.1.88</ecNumber>
    </recommendedName>
    <alternativeName>
        <fullName evidence="2">Polypeptide deformylase</fullName>
    </alternativeName>
</protein>
<dbReference type="Proteomes" id="UP001500063">
    <property type="component" value="Unassembled WGS sequence"/>
</dbReference>
<dbReference type="Gene3D" id="3.90.45.10">
    <property type="entry name" value="Peptide deformylase"/>
    <property type="match status" value="1"/>
</dbReference>
<organism evidence="3 4">
    <name type="scientific">Streptomyces blastmyceticus</name>
    <dbReference type="NCBI Taxonomy" id="68180"/>
    <lineage>
        <taxon>Bacteria</taxon>
        <taxon>Bacillati</taxon>
        <taxon>Actinomycetota</taxon>
        <taxon>Actinomycetes</taxon>
        <taxon>Kitasatosporales</taxon>
        <taxon>Streptomycetaceae</taxon>
        <taxon>Streptomyces</taxon>
    </lineage>
</organism>
<evidence type="ECO:0000256" key="1">
    <source>
        <dbReference type="ARBA" id="ARBA00010759"/>
    </source>
</evidence>
<comment type="cofactor">
    <cofactor evidence="2">
        <name>Fe(2+)</name>
        <dbReference type="ChEBI" id="CHEBI:29033"/>
    </cofactor>
    <text evidence="2">Binds 1 Fe(2+) ion.</text>
</comment>
<gene>
    <name evidence="2" type="primary">def</name>
    <name evidence="3" type="ORF">GCM10010319_67260</name>
</gene>
<keyword evidence="2" id="KW-0479">Metal-binding</keyword>
<proteinExistence type="inferred from homology"/>
<dbReference type="Pfam" id="PF01327">
    <property type="entry name" value="Pep_deformylase"/>
    <property type="match status" value="1"/>
</dbReference>
<comment type="caution">
    <text evidence="3">The sequence shown here is derived from an EMBL/GenBank/DDBJ whole genome shotgun (WGS) entry which is preliminary data.</text>
</comment>
<accession>A0ABP3HT24</accession>
<dbReference type="PANTHER" id="PTHR10458:SF22">
    <property type="entry name" value="PEPTIDE DEFORMYLASE"/>
    <property type="match status" value="1"/>
</dbReference>
<feature type="binding site" evidence="2">
    <location>
        <position position="111"/>
    </location>
    <ligand>
        <name>Fe cation</name>
        <dbReference type="ChEBI" id="CHEBI:24875"/>
    </ligand>
</feature>
<dbReference type="InterPro" id="IPR023635">
    <property type="entry name" value="Peptide_deformylase"/>
</dbReference>
<keyword evidence="2" id="KW-0378">Hydrolase</keyword>
<keyword evidence="4" id="KW-1185">Reference proteome</keyword>